<proteinExistence type="inferred from homology"/>
<feature type="binding site" description="in other chain" evidence="8">
    <location>
        <position position="144"/>
    </location>
    <ligand>
        <name>deamido-NAD(+)</name>
        <dbReference type="ChEBI" id="CHEBI:58437"/>
        <note>ligand shared between two neighboring subunits</note>
    </ligand>
</feature>
<feature type="binding site" evidence="8">
    <location>
        <begin position="48"/>
        <end position="55"/>
    </location>
    <ligand>
        <name>ATP</name>
        <dbReference type="ChEBI" id="CHEBI:30616"/>
    </ligand>
</feature>
<evidence type="ECO:0000256" key="6">
    <source>
        <dbReference type="ARBA" id="ARBA00022842"/>
    </source>
</evidence>
<dbReference type="Pfam" id="PF02540">
    <property type="entry name" value="NAD_synthase"/>
    <property type="match status" value="1"/>
</dbReference>
<comment type="function">
    <text evidence="8">Catalyzes the ATP-dependent amidation of deamido-NAD to form NAD. Uses ammonia as a nitrogen source.</text>
</comment>
<feature type="binding site" description="in other chain" evidence="8">
    <location>
        <position position="177"/>
    </location>
    <ligand>
        <name>deamido-NAD(+)</name>
        <dbReference type="ChEBI" id="CHEBI:58437"/>
        <note>ligand shared between two neighboring subunits</note>
    </ligand>
</feature>
<feature type="binding site" evidence="8">
    <location>
        <position position="164"/>
    </location>
    <ligand>
        <name>ATP</name>
        <dbReference type="ChEBI" id="CHEBI:30616"/>
    </ligand>
</feature>
<evidence type="ECO:0000259" key="11">
    <source>
        <dbReference type="Pfam" id="PF02540"/>
    </source>
</evidence>
<dbReference type="PANTHER" id="PTHR23090:SF7">
    <property type="entry name" value="NH(3)-DEPENDENT NAD(+) SYNTHETASE"/>
    <property type="match status" value="1"/>
</dbReference>
<dbReference type="InterPro" id="IPR022310">
    <property type="entry name" value="NAD/GMP_synthase"/>
</dbReference>
<feature type="binding site" evidence="8">
    <location>
        <position position="184"/>
    </location>
    <ligand>
        <name>deamido-NAD(+)</name>
        <dbReference type="ChEBI" id="CHEBI:58437"/>
        <note>ligand shared between two neighboring subunits</note>
    </ligand>
</feature>
<feature type="binding site" evidence="8">
    <location>
        <position position="193"/>
    </location>
    <ligand>
        <name>ATP</name>
        <dbReference type="ChEBI" id="CHEBI:30616"/>
    </ligand>
</feature>
<dbReference type="EMBL" id="JADDIV010000004">
    <property type="protein sequence ID" value="MBE7369016.1"/>
    <property type="molecule type" value="Genomic_DNA"/>
</dbReference>
<evidence type="ECO:0000256" key="8">
    <source>
        <dbReference type="HAMAP-Rule" id="MF_00193"/>
    </source>
</evidence>
<comment type="caution">
    <text evidence="12">The sequence shown here is derived from an EMBL/GenBank/DDBJ whole genome shotgun (WGS) entry which is preliminary data.</text>
</comment>
<dbReference type="GO" id="GO:0008795">
    <property type="term" value="F:NAD+ synthase activity"/>
    <property type="evidence" value="ECO:0007669"/>
    <property type="project" value="UniProtKB-EC"/>
</dbReference>
<sequence length="272" mass="29279">MTTSFSAAQVAAELFVSPTFDAAAEAERRIAFIADYLPASGLQTLVLGISGGIDSTTAGRLCQLAAERLRAAGRPARFIAMRLPHGQQRDEADAQAALQFIRADEVLTTDIRPAAEGMLDSLKTGLAFESAGQQDFVFGNIKARQRMVAQYAVAGARRGLVVGTDHAAEAVMGFFTKFGDGACDLAPLTGLVKRRVRAIATHLGAPQSLVQKVPTADLEELRPQLPDEAAYGVTYEQIDDFLEGKPVAPEAVEVIRRFYMASRHKRELPAHP</sequence>
<dbReference type="InterPro" id="IPR014729">
    <property type="entry name" value="Rossmann-like_a/b/a_fold"/>
</dbReference>
<dbReference type="InterPro" id="IPR003694">
    <property type="entry name" value="NAD_synthase"/>
</dbReference>
<evidence type="ECO:0000256" key="7">
    <source>
        <dbReference type="ARBA" id="ARBA00023027"/>
    </source>
</evidence>
<comment type="catalytic activity">
    <reaction evidence="8 10">
        <text>deamido-NAD(+) + NH4(+) + ATP = AMP + diphosphate + NAD(+) + H(+)</text>
        <dbReference type="Rhea" id="RHEA:21188"/>
        <dbReference type="ChEBI" id="CHEBI:15378"/>
        <dbReference type="ChEBI" id="CHEBI:28938"/>
        <dbReference type="ChEBI" id="CHEBI:30616"/>
        <dbReference type="ChEBI" id="CHEBI:33019"/>
        <dbReference type="ChEBI" id="CHEBI:57540"/>
        <dbReference type="ChEBI" id="CHEBI:58437"/>
        <dbReference type="ChEBI" id="CHEBI:456215"/>
        <dbReference type="EC" id="6.3.1.5"/>
    </reaction>
</comment>
<keyword evidence="4 8" id="KW-0547">Nucleotide-binding</keyword>
<feature type="binding site" description="in other chain" evidence="8">
    <location>
        <begin position="264"/>
        <end position="265"/>
    </location>
    <ligand>
        <name>deamido-NAD(+)</name>
        <dbReference type="ChEBI" id="CHEBI:58437"/>
        <note>ligand shared between two neighboring subunits</note>
    </ligand>
</feature>
<dbReference type="Proteomes" id="UP000806285">
    <property type="component" value="Unassembled WGS sequence"/>
</dbReference>
<comment type="similarity">
    <text evidence="1 8 9">Belongs to the NAD synthetase family.</text>
</comment>
<evidence type="ECO:0000256" key="10">
    <source>
        <dbReference type="RuleBase" id="RU003812"/>
    </source>
</evidence>
<dbReference type="SUPFAM" id="SSF52402">
    <property type="entry name" value="Adenine nucleotide alpha hydrolases-like"/>
    <property type="match status" value="1"/>
</dbReference>
<keyword evidence="3 8" id="KW-0479">Metal-binding</keyword>
<feature type="binding site" evidence="8">
    <location>
        <position position="169"/>
    </location>
    <ligand>
        <name>Mg(2+)</name>
        <dbReference type="ChEBI" id="CHEBI:18420"/>
    </ligand>
</feature>
<evidence type="ECO:0000256" key="1">
    <source>
        <dbReference type="ARBA" id="ARBA00005859"/>
    </source>
</evidence>
<feature type="binding site" evidence="8">
    <location>
        <position position="54"/>
    </location>
    <ligand>
        <name>Mg(2+)</name>
        <dbReference type="ChEBI" id="CHEBI:18420"/>
    </ligand>
</feature>
<feature type="domain" description="NAD/GMP synthase" evidence="11">
    <location>
        <begin position="27"/>
        <end position="269"/>
    </location>
</feature>
<comment type="pathway">
    <text evidence="8">Cofactor biosynthesis; NAD(+) biosynthesis; NAD(+) from deamido-NAD(+) (ammonia route): step 1/1.</text>
</comment>
<evidence type="ECO:0000313" key="12">
    <source>
        <dbReference type="EMBL" id="MBE7369016.1"/>
    </source>
</evidence>
<keyword evidence="7 8" id="KW-0520">NAD</keyword>
<evidence type="ECO:0000256" key="3">
    <source>
        <dbReference type="ARBA" id="ARBA00022723"/>
    </source>
</evidence>
<protein>
    <recommendedName>
        <fullName evidence="8 10">NH(3)-dependent NAD(+) synthetase</fullName>
        <ecNumber evidence="8 10">6.3.1.5</ecNumber>
    </recommendedName>
</protein>
<dbReference type="EC" id="6.3.1.5" evidence="8 10"/>
<evidence type="ECO:0000313" key="13">
    <source>
        <dbReference type="Proteomes" id="UP000806285"/>
    </source>
</evidence>
<evidence type="ECO:0000256" key="4">
    <source>
        <dbReference type="ARBA" id="ARBA00022741"/>
    </source>
</evidence>
<gene>
    <name evidence="8 12" type="primary">nadE</name>
    <name evidence="12" type="ORF">IM787_15745</name>
</gene>
<feature type="binding site" evidence="8">
    <location>
        <position position="215"/>
    </location>
    <ligand>
        <name>ATP</name>
        <dbReference type="ChEBI" id="CHEBI:30616"/>
    </ligand>
</feature>
<comment type="subunit">
    <text evidence="8">Homodimer.</text>
</comment>
<dbReference type="PANTHER" id="PTHR23090">
    <property type="entry name" value="NH 3 /GLUTAMINE-DEPENDENT NAD + SYNTHETASE"/>
    <property type="match status" value="1"/>
</dbReference>
<keyword evidence="6 8" id="KW-0460">Magnesium</keyword>
<evidence type="ECO:0000256" key="9">
    <source>
        <dbReference type="RuleBase" id="RU003811"/>
    </source>
</evidence>
<dbReference type="NCBIfam" id="TIGR00552">
    <property type="entry name" value="nadE"/>
    <property type="match status" value="1"/>
</dbReference>
<dbReference type="NCBIfam" id="NF001979">
    <property type="entry name" value="PRK00768.1"/>
    <property type="match status" value="1"/>
</dbReference>
<dbReference type="Gene3D" id="3.40.50.620">
    <property type="entry name" value="HUPs"/>
    <property type="match status" value="1"/>
</dbReference>
<dbReference type="RefSeq" id="WP_193677626.1">
    <property type="nucleotide sequence ID" value="NZ_JADDIV010000004.1"/>
</dbReference>
<dbReference type="InterPro" id="IPR022926">
    <property type="entry name" value="NH(3)-dep_NAD(+)_synth"/>
</dbReference>
<evidence type="ECO:0000256" key="2">
    <source>
        <dbReference type="ARBA" id="ARBA00022598"/>
    </source>
</evidence>
<evidence type="ECO:0000256" key="5">
    <source>
        <dbReference type="ARBA" id="ARBA00022840"/>
    </source>
</evidence>
<keyword evidence="2 8" id="KW-0436">Ligase</keyword>
<accession>A0ABR9S6D4</accession>
<name>A0ABR9S6D4_9BURK</name>
<dbReference type="HAMAP" id="MF_00193">
    <property type="entry name" value="NadE_ammonia_dep"/>
    <property type="match status" value="1"/>
</dbReference>
<keyword evidence="5 8" id="KW-0067">ATP-binding</keyword>
<dbReference type="CDD" id="cd00553">
    <property type="entry name" value="NAD_synthase"/>
    <property type="match status" value="1"/>
</dbReference>
<organism evidence="12 13">
    <name type="scientific">Ramlibacter pallidus</name>
    <dbReference type="NCBI Taxonomy" id="2780087"/>
    <lineage>
        <taxon>Bacteria</taxon>
        <taxon>Pseudomonadati</taxon>
        <taxon>Pseudomonadota</taxon>
        <taxon>Betaproteobacteria</taxon>
        <taxon>Burkholderiales</taxon>
        <taxon>Comamonadaceae</taxon>
        <taxon>Ramlibacter</taxon>
    </lineage>
</organism>
<keyword evidence="13" id="KW-1185">Reference proteome</keyword>
<reference evidence="12 13" key="1">
    <citation type="submission" date="2020-10" db="EMBL/GenBank/DDBJ databases">
        <title>Ramlibacter sp. HM2 16S ribosomal RNA gene Genome sequencing and assembly.</title>
        <authorList>
            <person name="Kang M."/>
        </authorList>
    </citation>
    <scope>NUCLEOTIDE SEQUENCE [LARGE SCALE GENOMIC DNA]</scope>
    <source>
        <strain evidence="12 13">HM2</strain>
    </source>
</reference>